<name>A0A0W0XQ84_9GAMM</name>
<sequence length="117" mass="13492">METITIYHNPRCSKSRETLKLLHDKGLKPVIIEYLKKPLSLDQLRELSAHFELKDFVRSGETIFKEWGLSLSDKEKLLLAMHKAPVLMQRPIVTYHGKAVIGRPPEKVLSLLNENMT</sequence>
<dbReference type="Gene3D" id="3.40.30.10">
    <property type="entry name" value="Glutaredoxin"/>
    <property type="match status" value="1"/>
</dbReference>
<accession>A0A0W0XQ84</accession>
<keyword evidence="6" id="KW-1185">Reference proteome</keyword>
<comment type="similarity">
    <text evidence="1 3 4">Belongs to the ArsC family.</text>
</comment>
<dbReference type="Pfam" id="PF03960">
    <property type="entry name" value="ArsC"/>
    <property type="match status" value="1"/>
</dbReference>
<dbReference type="PATRIC" id="fig|458.5.peg.1614"/>
<evidence type="ECO:0000256" key="3">
    <source>
        <dbReference type="PROSITE-ProRule" id="PRU01282"/>
    </source>
</evidence>
<dbReference type="InterPro" id="IPR036249">
    <property type="entry name" value="Thioredoxin-like_sf"/>
</dbReference>
<evidence type="ECO:0000256" key="2">
    <source>
        <dbReference type="ARBA" id="ARBA00023002"/>
    </source>
</evidence>
<organism evidence="5 6">
    <name type="scientific">Legionella rubrilucens</name>
    <dbReference type="NCBI Taxonomy" id="458"/>
    <lineage>
        <taxon>Bacteria</taxon>
        <taxon>Pseudomonadati</taxon>
        <taxon>Pseudomonadota</taxon>
        <taxon>Gammaproteobacteria</taxon>
        <taxon>Legionellales</taxon>
        <taxon>Legionellaceae</taxon>
        <taxon>Legionella</taxon>
    </lineage>
</organism>
<proteinExistence type="inferred from homology"/>
<dbReference type="EMBL" id="LNYT01000020">
    <property type="protein sequence ID" value="KTD46623.1"/>
    <property type="molecule type" value="Genomic_DNA"/>
</dbReference>
<comment type="caution">
    <text evidence="5">The sequence shown here is derived from an EMBL/GenBank/DDBJ whole genome shotgun (WGS) entry which is preliminary data.</text>
</comment>
<evidence type="ECO:0000256" key="1">
    <source>
        <dbReference type="ARBA" id="ARBA00007198"/>
    </source>
</evidence>
<dbReference type="InterPro" id="IPR006659">
    <property type="entry name" value="Arsenate_reductase"/>
</dbReference>
<evidence type="ECO:0000313" key="5">
    <source>
        <dbReference type="EMBL" id="KTD46623.1"/>
    </source>
</evidence>
<keyword evidence="2 4" id="KW-0560">Oxidoreductase</keyword>
<dbReference type="STRING" id="458.Lrub_1545"/>
<dbReference type="SUPFAM" id="SSF52833">
    <property type="entry name" value="Thioredoxin-like"/>
    <property type="match status" value="1"/>
</dbReference>
<dbReference type="NCBIfam" id="TIGR00014">
    <property type="entry name" value="arsC"/>
    <property type="match status" value="1"/>
</dbReference>
<dbReference type="InterPro" id="IPR006660">
    <property type="entry name" value="Arsenate_reductase-like"/>
</dbReference>
<dbReference type="OrthoDB" id="9790554at2"/>
<reference evidence="5 6" key="1">
    <citation type="submission" date="2015-11" db="EMBL/GenBank/DDBJ databases">
        <title>Genomic analysis of 38 Legionella species identifies large and diverse effector repertoires.</title>
        <authorList>
            <person name="Burstein D."/>
            <person name="Amaro F."/>
            <person name="Zusman T."/>
            <person name="Lifshitz Z."/>
            <person name="Cohen O."/>
            <person name="Gilbert J.A."/>
            <person name="Pupko T."/>
            <person name="Shuman H.A."/>
            <person name="Segal G."/>
        </authorList>
    </citation>
    <scope>NUCLEOTIDE SEQUENCE [LARGE SCALE GENOMIC DNA]</scope>
    <source>
        <strain evidence="5 6">WA-270A-C2</strain>
    </source>
</reference>
<gene>
    <name evidence="5" type="primary">yfgD</name>
    <name evidence="5" type="ORF">Lrub_1545</name>
</gene>
<protein>
    <recommendedName>
        <fullName evidence="4">Arsenate reductase</fullName>
        <ecNumber evidence="4">1.20.4.1</ecNumber>
    </recommendedName>
</protein>
<dbReference type="EC" id="1.20.4.1" evidence="4"/>
<dbReference type="PROSITE" id="PS51353">
    <property type="entry name" value="ARSC"/>
    <property type="match status" value="1"/>
</dbReference>
<evidence type="ECO:0000256" key="4">
    <source>
        <dbReference type="RuleBase" id="RU362029"/>
    </source>
</evidence>
<dbReference type="AlphaFoldDB" id="A0A0W0XQ84"/>
<dbReference type="GO" id="GO:0008794">
    <property type="term" value="F:arsenate reductase (glutaredoxin) activity"/>
    <property type="evidence" value="ECO:0007669"/>
    <property type="project" value="UniProtKB-UniRule"/>
</dbReference>
<dbReference type="CDD" id="cd03034">
    <property type="entry name" value="ArsC_ArsC"/>
    <property type="match status" value="1"/>
</dbReference>
<dbReference type="PANTHER" id="PTHR30041">
    <property type="entry name" value="ARSENATE REDUCTASE"/>
    <property type="match status" value="1"/>
</dbReference>
<comment type="catalytic activity">
    <reaction evidence="4">
        <text>[glutaredoxin]-dithiol + arsenate + glutathione + H(+) = glutathionyl-S-S-[glutaredoxin] + arsenite + H2O</text>
        <dbReference type="Rhea" id="RHEA:22016"/>
        <dbReference type="Rhea" id="RHEA-COMP:10729"/>
        <dbReference type="Rhea" id="RHEA-COMP:17668"/>
        <dbReference type="ChEBI" id="CHEBI:15377"/>
        <dbReference type="ChEBI" id="CHEBI:15378"/>
        <dbReference type="ChEBI" id="CHEBI:29242"/>
        <dbReference type="ChEBI" id="CHEBI:29950"/>
        <dbReference type="ChEBI" id="CHEBI:48597"/>
        <dbReference type="ChEBI" id="CHEBI:57925"/>
        <dbReference type="ChEBI" id="CHEBI:146199"/>
        <dbReference type="EC" id="1.20.4.1"/>
    </reaction>
</comment>
<dbReference type="Proteomes" id="UP000054608">
    <property type="component" value="Unassembled WGS sequence"/>
</dbReference>
<dbReference type="RefSeq" id="WP_058531645.1">
    <property type="nucleotide sequence ID" value="NZ_CAAAIN010000005.1"/>
</dbReference>
<dbReference type="PANTHER" id="PTHR30041:SF4">
    <property type="entry name" value="ARSENATE REDUCTASE"/>
    <property type="match status" value="1"/>
</dbReference>
<evidence type="ECO:0000313" key="6">
    <source>
        <dbReference type="Proteomes" id="UP000054608"/>
    </source>
</evidence>